<proteinExistence type="inferred from homology"/>
<protein>
    <recommendedName>
        <fullName evidence="6">Squalene monooxygenase</fullName>
        <ecNumber evidence="6">1.14.14.17</ecNumber>
    </recommendedName>
</protein>
<dbReference type="GO" id="GO:0016126">
    <property type="term" value="P:sterol biosynthetic process"/>
    <property type="evidence" value="ECO:0007669"/>
    <property type="project" value="UniProtKB-UniRule"/>
</dbReference>
<dbReference type="InParanoid" id="A0A3N7G3R3"/>
<dbReference type="PANTHER" id="PTHR10835">
    <property type="entry name" value="SQUALENE MONOOXYGENASE"/>
    <property type="match status" value="1"/>
</dbReference>
<accession>A0A3N7G3R3</accession>
<keyword evidence="2 6" id="KW-0285">Flavoprotein</keyword>
<dbReference type="InterPro" id="IPR040125">
    <property type="entry name" value="Squalene_monox"/>
</dbReference>
<keyword evidence="3 6" id="KW-0274">FAD</keyword>
<evidence type="ECO:0000313" key="8">
    <source>
        <dbReference type="EMBL" id="RQP00966.1"/>
    </source>
</evidence>
<comment type="subcellular location">
    <subcellularLocation>
        <location evidence="6">Membrane</location>
        <topology evidence="6">Multi-pass membrane protein</topology>
    </subcellularLocation>
</comment>
<comment type="catalytic activity">
    <reaction evidence="6">
        <text>squalene + reduced [NADPH--hemoprotein reductase] + O2 = (S)-2,3-epoxysqualene + oxidized [NADPH--hemoprotein reductase] + H2O + H(+)</text>
        <dbReference type="Rhea" id="RHEA:25282"/>
        <dbReference type="Rhea" id="RHEA-COMP:11964"/>
        <dbReference type="Rhea" id="RHEA-COMP:11965"/>
        <dbReference type="ChEBI" id="CHEBI:15377"/>
        <dbReference type="ChEBI" id="CHEBI:15378"/>
        <dbReference type="ChEBI" id="CHEBI:15379"/>
        <dbReference type="ChEBI" id="CHEBI:15440"/>
        <dbReference type="ChEBI" id="CHEBI:15441"/>
        <dbReference type="ChEBI" id="CHEBI:57618"/>
        <dbReference type="ChEBI" id="CHEBI:58210"/>
        <dbReference type="EC" id="1.14.14.17"/>
    </reaction>
</comment>
<evidence type="ECO:0000256" key="3">
    <source>
        <dbReference type="ARBA" id="ARBA00022827"/>
    </source>
</evidence>
<keyword evidence="5" id="KW-0472">Membrane</keyword>
<dbReference type="UniPathway" id="UPA00767">
    <property type="reaction ID" value="UER00752"/>
</dbReference>
<comment type="function">
    <text evidence="6">Catalyzes the stereospecific oxidation of squalene to (S)-2,3-epoxysqualene, and is considered to be a rate-limiting enzyme in steroid biosynthesis.</text>
</comment>
<evidence type="ECO:0000256" key="5">
    <source>
        <dbReference type="ARBA" id="ARBA00023136"/>
    </source>
</evidence>
<dbReference type="PANTHER" id="PTHR10835:SF28">
    <property type="entry name" value="SQUALENE MONOOXYGENASE"/>
    <property type="match status" value="1"/>
</dbReference>
<evidence type="ECO:0000256" key="2">
    <source>
        <dbReference type="ARBA" id="ARBA00022630"/>
    </source>
</evidence>
<organism evidence="8 9">
    <name type="scientific">Populus trichocarpa</name>
    <name type="common">Western balsam poplar</name>
    <name type="synonym">Populus balsamifera subsp. trichocarpa</name>
    <dbReference type="NCBI Taxonomy" id="3694"/>
    <lineage>
        <taxon>Eukaryota</taxon>
        <taxon>Viridiplantae</taxon>
        <taxon>Streptophyta</taxon>
        <taxon>Embryophyta</taxon>
        <taxon>Tracheophyta</taxon>
        <taxon>Spermatophyta</taxon>
        <taxon>Magnoliopsida</taxon>
        <taxon>eudicotyledons</taxon>
        <taxon>Gunneridae</taxon>
        <taxon>Pentapetalae</taxon>
        <taxon>rosids</taxon>
        <taxon>fabids</taxon>
        <taxon>Malpighiales</taxon>
        <taxon>Salicaceae</taxon>
        <taxon>Saliceae</taxon>
        <taxon>Populus</taxon>
    </lineage>
</organism>
<dbReference type="AlphaFoldDB" id="A0A3N7G3R3"/>
<feature type="domain" description="Squalene epoxidase" evidence="7">
    <location>
        <begin position="3"/>
        <end position="119"/>
    </location>
</feature>
<evidence type="ECO:0000259" key="7">
    <source>
        <dbReference type="Pfam" id="PF08491"/>
    </source>
</evidence>
<comment type="cofactor">
    <cofactor evidence="1 6">
        <name>FAD</name>
        <dbReference type="ChEBI" id="CHEBI:57692"/>
    </cofactor>
</comment>
<dbReference type="EMBL" id="CM009304">
    <property type="protein sequence ID" value="RQP00966.1"/>
    <property type="molecule type" value="Genomic_DNA"/>
</dbReference>
<reference evidence="8 9" key="1">
    <citation type="journal article" date="2006" name="Science">
        <title>The genome of black cottonwood, Populus trichocarpa (Torr. &amp; Gray).</title>
        <authorList>
            <person name="Tuskan G.A."/>
            <person name="Difazio S."/>
            <person name="Jansson S."/>
            <person name="Bohlmann J."/>
            <person name="Grigoriev I."/>
            <person name="Hellsten U."/>
            <person name="Putnam N."/>
            <person name="Ralph S."/>
            <person name="Rombauts S."/>
            <person name="Salamov A."/>
            <person name="Schein J."/>
            <person name="Sterck L."/>
            <person name="Aerts A."/>
            <person name="Bhalerao R.R."/>
            <person name="Bhalerao R.P."/>
            <person name="Blaudez D."/>
            <person name="Boerjan W."/>
            <person name="Brun A."/>
            <person name="Brunner A."/>
            <person name="Busov V."/>
            <person name="Campbell M."/>
            <person name="Carlson J."/>
            <person name="Chalot M."/>
            <person name="Chapman J."/>
            <person name="Chen G.L."/>
            <person name="Cooper D."/>
            <person name="Coutinho P.M."/>
            <person name="Couturier J."/>
            <person name="Covert S."/>
            <person name="Cronk Q."/>
            <person name="Cunningham R."/>
            <person name="Davis J."/>
            <person name="Degroeve S."/>
            <person name="Dejardin A."/>
            <person name="Depamphilis C."/>
            <person name="Detter J."/>
            <person name="Dirks B."/>
            <person name="Dubchak I."/>
            <person name="Duplessis S."/>
            <person name="Ehlting J."/>
            <person name="Ellis B."/>
            <person name="Gendler K."/>
            <person name="Goodstein D."/>
            <person name="Gribskov M."/>
            <person name="Grimwood J."/>
            <person name="Groover A."/>
            <person name="Gunter L."/>
            <person name="Hamberger B."/>
            <person name="Heinze B."/>
            <person name="Helariutta Y."/>
            <person name="Henrissat B."/>
            <person name="Holligan D."/>
            <person name="Holt R."/>
            <person name="Huang W."/>
            <person name="Islam-Faridi N."/>
            <person name="Jones S."/>
            <person name="Jones-Rhoades M."/>
            <person name="Jorgensen R."/>
            <person name="Joshi C."/>
            <person name="Kangasjarvi J."/>
            <person name="Karlsson J."/>
            <person name="Kelleher C."/>
            <person name="Kirkpatrick R."/>
            <person name="Kirst M."/>
            <person name="Kohler A."/>
            <person name="Kalluri U."/>
            <person name="Larimer F."/>
            <person name="Leebens-Mack J."/>
            <person name="Leple J.C."/>
            <person name="Locascio P."/>
            <person name="Lou Y."/>
            <person name="Lucas S."/>
            <person name="Martin F."/>
            <person name="Montanini B."/>
            <person name="Napoli C."/>
            <person name="Nelson D.R."/>
            <person name="Nelson C."/>
            <person name="Nieminen K."/>
            <person name="Nilsson O."/>
            <person name="Pereda V."/>
            <person name="Peter G."/>
            <person name="Philippe R."/>
            <person name="Pilate G."/>
            <person name="Poliakov A."/>
            <person name="Razumovskaya J."/>
            <person name="Richardson P."/>
            <person name="Rinaldi C."/>
            <person name="Ritland K."/>
            <person name="Rouze P."/>
            <person name="Ryaboy D."/>
            <person name="Schmutz J."/>
            <person name="Schrader J."/>
            <person name="Segerman B."/>
            <person name="Shin H."/>
            <person name="Siddiqui A."/>
            <person name="Sterky F."/>
            <person name="Terry A."/>
            <person name="Tsai C.J."/>
            <person name="Uberbacher E."/>
            <person name="Unneberg P."/>
            <person name="Vahala J."/>
            <person name="Wall K."/>
            <person name="Wessler S."/>
            <person name="Yang G."/>
            <person name="Yin T."/>
            <person name="Douglas C."/>
            <person name="Marra M."/>
            <person name="Sandberg G."/>
            <person name="Van de Peer Y."/>
            <person name="Rokhsar D."/>
        </authorList>
    </citation>
    <scope>NUCLEOTIDE SEQUENCE [LARGE SCALE GENOMIC DNA]</scope>
    <source>
        <strain evidence="9">cv. Nisqually</strain>
    </source>
</reference>
<dbReference type="Proteomes" id="UP000006729">
    <property type="component" value="Chromosome 15"/>
</dbReference>
<dbReference type="EC" id="1.14.14.17" evidence="6"/>
<dbReference type="GO" id="GO:0004506">
    <property type="term" value="F:squalene monooxygenase activity"/>
    <property type="evidence" value="ECO:0007669"/>
    <property type="project" value="UniProtKB-UniRule"/>
</dbReference>
<dbReference type="STRING" id="3694.A0A3N7G3R3"/>
<dbReference type="GO" id="GO:0016020">
    <property type="term" value="C:membrane"/>
    <property type="evidence" value="ECO:0007669"/>
    <property type="project" value="UniProtKB-SubCell"/>
</dbReference>
<dbReference type="GO" id="GO:0050660">
    <property type="term" value="F:flavin adenine dinucleotide binding"/>
    <property type="evidence" value="ECO:0007669"/>
    <property type="project" value="UniProtKB-UniRule"/>
</dbReference>
<evidence type="ECO:0000256" key="1">
    <source>
        <dbReference type="ARBA" id="ARBA00001974"/>
    </source>
</evidence>
<keyword evidence="4 6" id="KW-0560">Oxidoreductase</keyword>
<comment type="similarity">
    <text evidence="6">Belongs to the squalene monooxygenase family.</text>
</comment>
<gene>
    <name evidence="8" type="ORF">POPTR_015G121201</name>
</gene>
<keyword evidence="9" id="KW-1185">Reference proteome</keyword>
<evidence type="ECO:0000313" key="9">
    <source>
        <dbReference type="Proteomes" id="UP000006729"/>
    </source>
</evidence>
<evidence type="ECO:0000256" key="6">
    <source>
        <dbReference type="RuleBase" id="RU367121"/>
    </source>
</evidence>
<name>A0A3N7G3R3_POPTR</name>
<dbReference type="InterPro" id="IPR013698">
    <property type="entry name" value="Squalene_epoxidase"/>
</dbReference>
<dbReference type="Pfam" id="PF08491">
    <property type="entry name" value="SE"/>
    <property type="match status" value="1"/>
</dbReference>
<sequence>MHLTGGGMTVALSHIVLLRDLLRPQLNDTSSFANIPSPSTPWQVAPTISTLAGALYKVFRASPDHPARNEMCQACFDYMSLEGVFSNGLIALLSGLDPRPLSSVLHFFAVAIYGVGRLKLPFKSSLHCAFPLM</sequence>
<evidence type="ECO:0000256" key="4">
    <source>
        <dbReference type="ARBA" id="ARBA00023002"/>
    </source>
</evidence>